<dbReference type="InterPro" id="IPR009057">
    <property type="entry name" value="Homeodomain-like_sf"/>
</dbReference>
<dbReference type="PROSITE" id="PS50977">
    <property type="entry name" value="HTH_TETR_2"/>
    <property type="match status" value="1"/>
</dbReference>
<dbReference type="PANTHER" id="PTHR43479">
    <property type="entry name" value="ACREF/ENVCD OPERON REPRESSOR-RELATED"/>
    <property type="match status" value="1"/>
</dbReference>
<dbReference type="Pfam" id="PF00440">
    <property type="entry name" value="TetR_N"/>
    <property type="match status" value="1"/>
</dbReference>
<organism evidence="4">
    <name type="scientific">uncultured spirochete</name>
    <dbReference type="NCBI Taxonomy" id="156406"/>
    <lineage>
        <taxon>Bacteria</taxon>
        <taxon>Pseudomonadati</taxon>
        <taxon>Spirochaetota</taxon>
        <taxon>Spirochaetia</taxon>
        <taxon>Spirochaetales</taxon>
        <taxon>environmental samples</taxon>
    </lineage>
</organism>
<name>A0A3P3XSY7_9SPIR</name>
<evidence type="ECO:0000256" key="1">
    <source>
        <dbReference type="ARBA" id="ARBA00023125"/>
    </source>
</evidence>
<dbReference type="EMBL" id="FWDO01000005">
    <property type="protein sequence ID" value="SLM19189.1"/>
    <property type="molecule type" value="Genomic_DNA"/>
</dbReference>
<dbReference type="AlphaFoldDB" id="A0A3P3XSY7"/>
<gene>
    <name evidence="4" type="ORF">SPIRO4BDMA_50704</name>
</gene>
<dbReference type="PANTHER" id="PTHR43479:SF11">
    <property type="entry name" value="ACREF_ENVCD OPERON REPRESSOR-RELATED"/>
    <property type="match status" value="1"/>
</dbReference>
<reference evidence="4" key="1">
    <citation type="submission" date="2017-02" db="EMBL/GenBank/DDBJ databases">
        <authorList>
            <person name="Regsiter A."/>
            <person name="William W."/>
        </authorList>
    </citation>
    <scope>NUCLEOTIDE SEQUENCE</scope>
    <source>
        <strain evidence="4">BdmA 4</strain>
    </source>
</reference>
<dbReference type="InterPro" id="IPR036271">
    <property type="entry name" value="Tet_transcr_reg_TetR-rel_C_sf"/>
</dbReference>
<dbReference type="PRINTS" id="PR00455">
    <property type="entry name" value="HTHTETR"/>
</dbReference>
<dbReference type="InterPro" id="IPR001647">
    <property type="entry name" value="HTH_TetR"/>
</dbReference>
<feature type="DNA-binding region" description="H-T-H motif" evidence="2">
    <location>
        <begin position="31"/>
        <end position="50"/>
    </location>
</feature>
<evidence type="ECO:0000256" key="2">
    <source>
        <dbReference type="PROSITE-ProRule" id="PRU00335"/>
    </source>
</evidence>
<dbReference type="GO" id="GO:0003677">
    <property type="term" value="F:DNA binding"/>
    <property type="evidence" value="ECO:0007669"/>
    <property type="project" value="UniProtKB-UniRule"/>
</dbReference>
<evidence type="ECO:0000259" key="3">
    <source>
        <dbReference type="PROSITE" id="PS50977"/>
    </source>
</evidence>
<accession>A0A3P3XSY7</accession>
<dbReference type="SUPFAM" id="SSF46689">
    <property type="entry name" value="Homeodomain-like"/>
    <property type="match status" value="1"/>
</dbReference>
<dbReference type="Gene3D" id="1.10.357.10">
    <property type="entry name" value="Tetracycline Repressor, domain 2"/>
    <property type="match status" value="1"/>
</dbReference>
<dbReference type="InterPro" id="IPR050624">
    <property type="entry name" value="HTH-type_Tx_Regulator"/>
</dbReference>
<protein>
    <submittedName>
        <fullName evidence="4">Transcriptional regulator, TetR family</fullName>
    </submittedName>
</protein>
<keyword evidence="1 2" id="KW-0238">DNA-binding</keyword>
<evidence type="ECO:0000313" key="4">
    <source>
        <dbReference type="EMBL" id="SLM19189.1"/>
    </source>
</evidence>
<proteinExistence type="predicted"/>
<sequence>MSGQIAHEKRKQEILEKALDVFIEEGYEDTTFQKIAERCGITRTILYLYFDNKKQIFNESLKRFLGSLESEIAIVAHDEHLNSEEKILKIGEIVVEACEKESRLLSIVMDYLLRLKASGGNPDEKVRRRTVRMRHILADIVIEGKRRGEFNEASSVKGTVEMFFALVEAGVFRLVVLGRKEATGLREALSPFVQSMRGPAGTQKM</sequence>
<dbReference type="SUPFAM" id="SSF48498">
    <property type="entry name" value="Tetracyclin repressor-like, C-terminal domain"/>
    <property type="match status" value="1"/>
</dbReference>
<feature type="domain" description="HTH tetR-type" evidence="3">
    <location>
        <begin position="8"/>
        <end position="68"/>
    </location>
</feature>